<comment type="caution">
    <text evidence="8">The sequence shown here is derived from an EMBL/GenBank/DDBJ whole genome shotgun (WGS) entry which is preliminary data.</text>
</comment>
<feature type="binding site" evidence="7">
    <location>
        <position position="121"/>
    </location>
    <ligand>
        <name>Zn(2+)</name>
        <dbReference type="ChEBI" id="CHEBI:29105"/>
    </ligand>
</feature>
<dbReference type="GO" id="GO:0003700">
    <property type="term" value="F:DNA-binding transcription factor activity"/>
    <property type="evidence" value="ECO:0007669"/>
    <property type="project" value="InterPro"/>
</dbReference>
<evidence type="ECO:0000313" key="9">
    <source>
        <dbReference type="Proteomes" id="UP000553193"/>
    </source>
</evidence>
<evidence type="ECO:0000256" key="2">
    <source>
        <dbReference type="ARBA" id="ARBA00022491"/>
    </source>
</evidence>
<evidence type="ECO:0000313" key="8">
    <source>
        <dbReference type="EMBL" id="MBB3899736.1"/>
    </source>
</evidence>
<dbReference type="GO" id="GO:0008270">
    <property type="term" value="F:zinc ion binding"/>
    <property type="evidence" value="ECO:0007669"/>
    <property type="project" value="TreeGrafter"/>
</dbReference>
<keyword evidence="6" id="KW-0804">Transcription</keyword>
<dbReference type="GO" id="GO:1900376">
    <property type="term" value="P:regulation of secondary metabolite biosynthetic process"/>
    <property type="evidence" value="ECO:0007669"/>
    <property type="project" value="TreeGrafter"/>
</dbReference>
<evidence type="ECO:0000256" key="3">
    <source>
        <dbReference type="ARBA" id="ARBA00022833"/>
    </source>
</evidence>
<dbReference type="InterPro" id="IPR043135">
    <property type="entry name" value="Fur_C"/>
</dbReference>
<evidence type="ECO:0000256" key="7">
    <source>
        <dbReference type="PIRSR" id="PIRSR602481-1"/>
    </source>
</evidence>
<dbReference type="GO" id="GO:0000976">
    <property type="term" value="F:transcription cis-regulatory region binding"/>
    <property type="evidence" value="ECO:0007669"/>
    <property type="project" value="TreeGrafter"/>
</dbReference>
<evidence type="ECO:0000256" key="6">
    <source>
        <dbReference type="ARBA" id="ARBA00023163"/>
    </source>
</evidence>
<keyword evidence="9" id="KW-1185">Reference proteome</keyword>
<dbReference type="GO" id="GO:0005829">
    <property type="term" value="C:cytosol"/>
    <property type="evidence" value="ECO:0007669"/>
    <property type="project" value="TreeGrafter"/>
</dbReference>
<gene>
    <name evidence="8" type="ORF">GGQ83_003196</name>
</gene>
<dbReference type="InterPro" id="IPR036388">
    <property type="entry name" value="WH-like_DNA-bd_sf"/>
</dbReference>
<dbReference type="EMBL" id="JACIDJ010000006">
    <property type="protein sequence ID" value="MBB3899736.1"/>
    <property type="molecule type" value="Genomic_DNA"/>
</dbReference>
<feature type="binding site" evidence="7">
    <location>
        <position position="158"/>
    </location>
    <ligand>
        <name>Zn(2+)</name>
        <dbReference type="ChEBI" id="CHEBI:29105"/>
    </ligand>
</feature>
<dbReference type="SUPFAM" id="SSF46785">
    <property type="entry name" value="Winged helix' DNA-binding domain"/>
    <property type="match status" value="1"/>
</dbReference>
<dbReference type="InterPro" id="IPR036390">
    <property type="entry name" value="WH_DNA-bd_sf"/>
</dbReference>
<comment type="similarity">
    <text evidence="1">Belongs to the Fur family.</text>
</comment>
<keyword evidence="4" id="KW-0805">Transcription regulation</keyword>
<dbReference type="CDD" id="cd07153">
    <property type="entry name" value="Fur_like"/>
    <property type="match status" value="1"/>
</dbReference>
<dbReference type="InterPro" id="IPR002481">
    <property type="entry name" value="FUR"/>
</dbReference>
<evidence type="ECO:0000256" key="5">
    <source>
        <dbReference type="ARBA" id="ARBA00023125"/>
    </source>
</evidence>
<keyword evidence="5" id="KW-0238">DNA-binding</keyword>
<evidence type="ECO:0000256" key="4">
    <source>
        <dbReference type="ARBA" id="ARBA00023015"/>
    </source>
</evidence>
<reference evidence="8 9" key="1">
    <citation type="submission" date="2020-08" db="EMBL/GenBank/DDBJ databases">
        <title>Genomic Encyclopedia of Type Strains, Phase IV (KMG-IV): sequencing the most valuable type-strain genomes for metagenomic binning, comparative biology and taxonomic classification.</title>
        <authorList>
            <person name="Goeker M."/>
        </authorList>
    </citation>
    <scope>NUCLEOTIDE SEQUENCE [LARGE SCALE GENOMIC DNA]</scope>
    <source>
        <strain evidence="8 9">DSM 19979</strain>
    </source>
</reference>
<dbReference type="Gene3D" id="3.30.1490.190">
    <property type="match status" value="1"/>
</dbReference>
<keyword evidence="7" id="KW-0479">Metal-binding</keyword>
<evidence type="ECO:0000256" key="1">
    <source>
        <dbReference type="ARBA" id="ARBA00007957"/>
    </source>
</evidence>
<keyword evidence="2" id="KW-0678">Repressor</keyword>
<accession>A0A840AGR3</accession>
<keyword evidence="3 7" id="KW-0862">Zinc</keyword>
<comment type="cofactor">
    <cofactor evidence="7">
        <name>Zn(2+)</name>
        <dbReference type="ChEBI" id="CHEBI:29105"/>
    </cofactor>
    <text evidence="7">Binds 1 zinc ion per subunit.</text>
</comment>
<sequence>MCKSIPFPRSLSASARGEFFASAAAPPLSRNQALVMGVLRAETGRALTAYEVLERLRPEGIRGPQTVYRALDALREAGLIHRIESLNAYTSAVSARPSCGCTPAPYDDHAHPSAFAVCRGCGAVNDLEDAALAAVLGVAADGSGYAVERSVVELVGTCPDCARAAMEA</sequence>
<dbReference type="PANTHER" id="PTHR33202:SF6">
    <property type="entry name" value="ZINC UPTAKE REGULATION PROTEIN"/>
    <property type="match status" value="1"/>
</dbReference>
<feature type="binding site" evidence="7">
    <location>
        <position position="118"/>
    </location>
    <ligand>
        <name>Zn(2+)</name>
        <dbReference type="ChEBI" id="CHEBI:29105"/>
    </ligand>
</feature>
<protein>
    <submittedName>
        <fullName evidence="8">Fur family zinc uptake transcriptional regulator</fullName>
    </submittedName>
</protein>
<dbReference type="Proteomes" id="UP000553193">
    <property type="component" value="Unassembled WGS sequence"/>
</dbReference>
<dbReference type="Pfam" id="PF01475">
    <property type="entry name" value="FUR"/>
    <property type="match status" value="1"/>
</dbReference>
<feature type="binding site" evidence="7">
    <location>
        <position position="161"/>
    </location>
    <ligand>
        <name>Zn(2+)</name>
        <dbReference type="ChEBI" id="CHEBI:29105"/>
    </ligand>
</feature>
<proteinExistence type="inferred from homology"/>
<dbReference type="AlphaFoldDB" id="A0A840AGR3"/>
<dbReference type="RefSeq" id="WP_184385779.1">
    <property type="nucleotide sequence ID" value="NZ_JACIDJ010000006.1"/>
</dbReference>
<dbReference type="GO" id="GO:0045892">
    <property type="term" value="P:negative regulation of DNA-templated transcription"/>
    <property type="evidence" value="ECO:0007669"/>
    <property type="project" value="TreeGrafter"/>
</dbReference>
<organism evidence="8 9">
    <name type="scientific">Roseococcus suduntuyensis</name>
    <dbReference type="NCBI Taxonomy" id="455361"/>
    <lineage>
        <taxon>Bacteria</taxon>
        <taxon>Pseudomonadati</taxon>
        <taxon>Pseudomonadota</taxon>
        <taxon>Alphaproteobacteria</taxon>
        <taxon>Acetobacterales</taxon>
        <taxon>Roseomonadaceae</taxon>
        <taxon>Roseococcus</taxon>
    </lineage>
</organism>
<dbReference type="PANTHER" id="PTHR33202">
    <property type="entry name" value="ZINC UPTAKE REGULATION PROTEIN"/>
    <property type="match status" value="1"/>
</dbReference>
<name>A0A840AGR3_9PROT</name>
<dbReference type="Gene3D" id="1.10.10.10">
    <property type="entry name" value="Winged helix-like DNA-binding domain superfamily/Winged helix DNA-binding domain"/>
    <property type="match status" value="1"/>
</dbReference>